<reference evidence="2" key="1">
    <citation type="submission" date="2025-08" db="UniProtKB">
        <authorList>
            <consortium name="RefSeq"/>
        </authorList>
    </citation>
    <scope>IDENTIFICATION</scope>
</reference>
<dbReference type="Pfam" id="PF13966">
    <property type="entry name" value="zf-RVT"/>
    <property type="match status" value="1"/>
</dbReference>
<name>A0A1S4BG53_TOBAC</name>
<evidence type="ECO:0000313" key="2">
    <source>
        <dbReference type="RefSeq" id="XP_016487849.1"/>
    </source>
</evidence>
<organism evidence="2">
    <name type="scientific">Nicotiana tabacum</name>
    <name type="common">Common tobacco</name>
    <dbReference type="NCBI Taxonomy" id="4097"/>
    <lineage>
        <taxon>Eukaryota</taxon>
        <taxon>Viridiplantae</taxon>
        <taxon>Streptophyta</taxon>
        <taxon>Embryophyta</taxon>
        <taxon>Tracheophyta</taxon>
        <taxon>Spermatophyta</taxon>
        <taxon>Magnoliopsida</taxon>
        <taxon>eudicotyledons</taxon>
        <taxon>Gunneridae</taxon>
        <taxon>Pentapetalae</taxon>
        <taxon>asterids</taxon>
        <taxon>lamiids</taxon>
        <taxon>Solanales</taxon>
        <taxon>Solanaceae</taxon>
        <taxon>Nicotianoideae</taxon>
        <taxon>Nicotianeae</taxon>
        <taxon>Nicotiana</taxon>
    </lineage>
</organism>
<dbReference type="PANTHER" id="PTHR33116:SF66">
    <property type="entry name" value="REVERSE TRANSCRIPTASE ZINC-BINDING DOMAIN-CONTAINING PROTEIN"/>
    <property type="match status" value="1"/>
</dbReference>
<dbReference type="AlphaFoldDB" id="A0A1S4BG53"/>
<dbReference type="OrthoDB" id="1938430at2759"/>
<protein>
    <recommendedName>
        <fullName evidence="1">Reverse transcriptase zinc-binding domain-containing protein</fullName>
    </recommendedName>
</protein>
<dbReference type="RefSeq" id="XP_016487849.1">
    <property type="nucleotide sequence ID" value="XM_016632363.1"/>
</dbReference>
<dbReference type="PANTHER" id="PTHR33116">
    <property type="entry name" value="REVERSE TRANSCRIPTASE ZINC-BINDING DOMAIN-CONTAINING PROTEIN-RELATED-RELATED"/>
    <property type="match status" value="1"/>
</dbReference>
<gene>
    <name evidence="2" type="primary">LOC107807909</name>
</gene>
<sequence>MSTPSQACWLVRKVFDIRDWYLSIDSFANINNYCRKGQFNIQKAYTLARPQFQKVHWKALILGSTIPRYNFILWLALHHRITTVDRLAAWGIHVASGCVLCSSGKTEIMAHLFFECQYSRNIWSILLNWLGERHQIGLWEEEVVWLTKRAKNGRPRNSILAFLFAAVVYHIWTERNMRRFQGRKTETKSRIRDIVLQLHIKGQQKTKWKKILEGVNSFPL</sequence>
<evidence type="ECO:0000259" key="1">
    <source>
        <dbReference type="Pfam" id="PF13966"/>
    </source>
</evidence>
<dbReference type="PaxDb" id="4097-A0A1S4BG53"/>
<dbReference type="KEGG" id="nta:107807909"/>
<accession>A0A1S4BG53</accession>
<proteinExistence type="predicted"/>
<dbReference type="InterPro" id="IPR026960">
    <property type="entry name" value="RVT-Znf"/>
</dbReference>
<feature type="domain" description="Reverse transcriptase zinc-binding" evidence="1">
    <location>
        <begin position="39"/>
        <end position="123"/>
    </location>
</feature>